<name>A0A0J7ZJ33_STRVR</name>
<dbReference type="Proteomes" id="UP000037432">
    <property type="component" value="Unassembled WGS sequence"/>
</dbReference>
<sequence>MVEGACRHLIADRFDITGSRWSVEGAEALLVLRAVIVNGDFEEYWLHHIEQEHLRTRQARHQDGYALTA</sequence>
<dbReference type="AlphaFoldDB" id="A0A0J7ZJ33"/>
<dbReference type="PATRIC" id="fig|1938.3.peg.2177"/>
<accession>A0A0J7ZJ33</accession>
<protein>
    <submittedName>
        <fullName evidence="1">Uncharacterized protein</fullName>
    </submittedName>
</protein>
<reference evidence="1 2" key="1">
    <citation type="submission" date="2015-06" db="EMBL/GenBank/DDBJ databases">
        <authorList>
            <person name="Ju K.-S."/>
            <person name="Doroghazi J.R."/>
            <person name="Metcalf W.W."/>
        </authorList>
    </citation>
    <scope>NUCLEOTIDE SEQUENCE [LARGE SCALE GENOMIC DNA]</scope>
    <source>
        <strain evidence="1 2">NRRL 3414</strain>
    </source>
</reference>
<proteinExistence type="predicted"/>
<comment type="caution">
    <text evidence="1">The sequence shown here is derived from an EMBL/GenBank/DDBJ whole genome shotgun (WGS) entry which is preliminary data.</text>
</comment>
<evidence type="ECO:0000313" key="1">
    <source>
        <dbReference type="EMBL" id="KMS75158.1"/>
    </source>
</evidence>
<dbReference type="EMBL" id="LFNT01000009">
    <property type="protein sequence ID" value="KMS75158.1"/>
    <property type="molecule type" value="Genomic_DNA"/>
</dbReference>
<organism evidence="1 2">
    <name type="scientific">Streptomyces viridochromogenes</name>
    <dbReference type="NCBI Taxonomy" id="1938"/>
    <lineage>
        <taxon>Bacteria</taxon>
        <taxon>Bacillati</taxon>
        <taxon>Actinomycetota</taxon>
        <taxon>Actinomycetes</taxon>
        <taxon>Kitasatosporales</taxon>
        <taxon>Streptomycetaceae</taxon>
        <taxon>Streptomyces</taxon>
    </lineage>
</organism>
<evidence type="ECO:0000313" key="2">
    <source>
        <dbReference type="Proteomes" id="UP000037432"/>
    </source>
</evidence>
<gene>
    <name evidence="1" type="ORF">ACM01_10940</name>
</gene>